<feature type="domain" description="LysR substrate-binding" evidence="6">
    <location>
        <begin position="28"/>
        <end position="105"/>
    </location>
</feature>
<feature type="domain" description="LysR substrate-binding" evidence="6">
    <location>
        <begin position="113"/>
        <end position="181"/>
    </location>
</feature>
<dbReference type="PANTHER" id="PTHR30346:SF0">
    <property type="entry name" value="HCA OPERON TRANSCRIPTIONAL ACTIVATOR HCAR"/>
    <property type="match status" value="1"/>
</dbReference>
<dbReference type="PANTHER" id="PTHR30346">
    <property type="entry name" value="TRANSCRIPTIONAL DUAL REGULATOR HCAR-RELATED"/>
    <property type="match status" value="1"/>
</dbReference>
<dbReference type="Gene3D" id="3.40.190.10">
    <property type="entry name" value="Periplasmic binding protein-like II"/>
    <property type="match status" value="4"/>
</dbReference>
<dbReference type="RefSeq" id="WP_344790951.1">
    <property type="nucleotide sequence ID" value="NZ_BAABBV010000001.1"/>
</dbReference>
<sequence>MPDSLRIAYARGVTPGKWARIWGERFPRHPLELIQLTAVTDASAELASVRDGAADAAFIRLAPGETQPDDFHLIALYDERPFVVAPKGHVIEAAEEVVLADLEGEVRHPFDDTIDTSIEVVAANVGVAVVPQSIARLYARKDVVARPVVDADGWRVGLAWAKGAPPELQPRLDDFIGVVRGRTANSSRGAAAPGAQARGDADSKSGKRGKSATPASSGGDRRRKPPAPGRSSRAGRSGRRPTR</sequence>
<dbReference type="InterPro" id="IPR005119">
    <property type="entry name" value="LysR_subst-bd"/>
</dbReference>
<evidence type="ECO:0000256" key="5">
    <source>
        <dbReference type="SAM" id="MobiDB-lite"/>
    </source>
</evidence>
<gene>
    <name evidence="7" type="ORF">GCM10022286_13130</name>
</gene>
<evidence type="ECO:0000259" key="6">
    <source>
        <dbReference type="Pfam" id="PF03466"/>
    </source>
</evidence>
<dbReference type="SUPFAM" id="SSF53850">
    <property type="entry name" value="Periplasmic binding protein-like II"/>
    <property type="match status" value="1"/>
</dbReference>
<dbReference type="EMBL" id="BAABBV010000001">
    <property type="protein sequence ID" value="GAA4159176.1"/>
    <property type="molecule type" value="Genomic_DNA"/>
</dbReference>
<dbReference type="Proteomes" id="UP001415169">
    <property type="component" value="Unassembled WGS sequence"/>
</dbReference>
<keyword evidence="2" id="KW-0805">Transcription regulation</keyword>
<protein>
    <submittedName>
        <fullName evidence="7">LysR substrate-binding domain-containing protein</fullName>
    </submittedName>
</protein>
<feature type="compositionally biased region" description="Low complexity" evidence="5">
    <location>
        <begin position="188"/>
        <end position="198"/>
    </location>
</feature>
<name>A0ABP7ZIB8_9MICO</name>
<evidence type="ECO:0000313" key="8">
    <source>
        <dbReference type="Proteomes" id="UP001415169"/>
    </source>
</evidence>
<evidence type="ECO:0000256" key="1">
    <source>
        <dbReference type="ARBA" id="ARBA00009437"/>
    </source>
</evidence>
<comment type="caution">
    <text evidence="7">The sequence shown here is derived from an EMBL/GenBank/DDBJ whole genome shotgun (WGS) entry which is preliminary data.</text>
</comment>
<dbReference type="CDD" id="cd05466">
    <property type="entry name" value="PBP2_LTTR_substrate"/>
    <property type="match status" value="1"/>
</dbReference>
<evidence type="ECO:0000256" key="2">
    <source>
        <dbReference type="ARBA" id="ARBA00023015"/>
    </source>
</evidence>
<reference evidence="7" key="2">
    <citation type="submission" date="2023-12" db="EMBL/GenBank/DDBJ databases">
        <authorList>
            <person name="Sun Q."/>
            <person name="Inoue M."/>
        </authorList>
    </citation>
    <scope>NUCLEOTIDE SEQUENCE</scope>
    <source>
        <strain evidence="7">JCM 17590</strain>
    </source>
</reference>
<keyword evidence="8" id="KW-1185">Reference proteome</keyword>
<evidence type="ECO:0000256" key="3">
    <source>
        <dbReference type="ARBA" id="ARBA00023125"/>
    </source>
</evidence>
<keyword evidence="3" id="KW-0238">DNA-binding</keyword>
<evidence type="ECO:0000313" key="7">
    <source>
        <dbReference type="EMBL" id="GAA4159176.1"/>
    </source>
</evidence>
<keyword evidence="4" id="KW-0804">Transcription</keyword>
<organism evidence="7 8">
    <name type="scientific">Gryllotalpicola daejeonensis</name>
    <dbReference type="NCBI Taxonomy" id="993087"/>
    <lineage>
        <taxon>Bacteria</taxon>
        <taxon>Bacillati</taxon>
        <taxon>Actinomycetota</taxon>
        <taxon>Actinomycetes</taxon>
        <taxon>Micrococcales</taxon>
        <taxon>Microbacteriaceae</taxon>
        <taxon>Gryllotalpicola</taxon>
    </lineage>
</organism>
<comment type="similarity">
    <text evidence="1">Belongs to the LysR transcriptional regulatory family.</text>
</comment>
<reference evidence="7" key="1">
    <citation type="journal article" date="2014" name="Int. J. Syst. Evol. Microbiol.">
        <title>Complete genome of a new Firmicutes species belonging to the dominant human colonic microbiota ('Ruminococcus bicirculans') reveals two chromosomes and a selective capacity to utilize plant glucans.</title>
        <authorList>
            <consortium name="NISC Comparative Sequencing Program"/>
            <person name="Wegmann U."/>
            <person name="Louis P."/>
            <person name="Goesmann A."/>
            <person name="Henrissat B."/>
            <person name="Duncan S.H."/>
            <person name="Flint H.J."/>
        </authorList>
    </citation>
    <scope>NUCLEOTIDE SEQUENCE</scope>
    <source>
        <strain evidence="7">JCM 17590</strain>
    </source>
</reference>
<accession>A0ABP7ZIB8</accession>
<feature type="region of interest" description="Disordered" evidence="5">
    <location>
        <begin position="184"/>
        <end position="243"/>
    </location>
</feature>
<evidence type="ECO:0000256" key="4">
    <source>
        <dbReference type="ARBA" id="ARBA00023163"/>
    </source>
</evidence>
<proteinExistence type="inferred from homology"/>
<dbReference type="Pfam" id="PF03466">
    <property type="entry name" value="LysR_substrate"/>
    <property type="match status" value="2"/>
</dbReference>